<feature type="domain" description="NodB homology" evidence="1">
    <location>
        <begin position="15"/>
        <end position="196"/>
    </location>
</feature>
<dbReference type="RefSeq" id="WP_076117125.1">
    <property type="nucleotide sequence ID" value="NZ_MPTC01000002.1"/>
</dbReference>
<evidence type="ECO:0000313" key="3">
    <source>
        <dbReference type="Proteomes" id="UP000187439"/>
    </source>
</evidence>
<proteinExistence type="predicted"/>
<dbReference type="Proteomes" id="UP000187439">
    <property type="component" value="Unassembled WGS sequence"/>
</dbReference>
<reference evidence="2 3" key="1">
    <citation type="submission" date="2016-10" db="EMBL/GenBank/DDBJ databases">
        <title>Paenibacillus species isolates.</title>
        <authorList>
            <person name="Beno S.M."/>
        </authorList>
    </citation>
    <scope>NUCLEOTIDE SEQUENCE [LARGE SCALE GENOMIC DNA]</scope>
    <source>
        <strain evidence="2 3">FSL H7-0710</strain>
    </source>
</reference>
<name>A0A1R0Y7Y5_9BACL</name>
<dbReference type="Pfam" id="PF01522">
    <property type="entry name" value="Polysacc_deac_1"/>
    <property type="match status" value="1"/>
</dbReference>
<dbReference type="PANTHER" id="PTHR10587">
    <property type="entry name" value="GLYCOSYL TRANSFERASE-RELATED"/>
    <property type="match status" value="1"/>
</dbReference>
<evidence type="ECO:0000259" key="1">
    <source>
        <dbReference type="PROSITE" id="PS51677"/>
    </source>
</evidence>
<dbReference type="SUPFAM" id="SSF88713">
    <property type="entry name" value="Glycoside hydrolase/deacetylase"/>
    <property type="match status" value="1"/>
</dbReference>
<dbReference type="AlphaFoldDB" id="A0A1R0Y7Y5"/>
<sequence length="209" mass="23382">MAKLSLVHKVPTQEKVVAFTFDDGPHPLYTKELLDIFHKHNGKATFFMIGEELNMYEAIAAEVHMAGHEIGNHTYSHPDLTTLTIDEAGAELQRADDTIRKVTGKHVLNFRPPFFGVNDDILMLAAEFGYHSIGAVNGEAKDWEQPGVDFILDHTRPTIENGSIFLFHDGYGERAQTIESVRVLVEELAAEGYRFVTLSELFGIADLQL</sequence>
<gene>
    <name evidence="2" type="ORF">BSK52_03285</name>
</gene>
<dbReference type="Gene3D" id="3.20.20.370">
    <property type="entry name" value="Glycoside hydrolase/deacetylase"/>
    <property type="match status" value="1"/>
</dbReference>
<dbReference type="CDD" id="cd10917">
    <property type="entry name" value="CE4_NodB_like_6s_7s"/>
    <property type="match status" value="1"/>
</dbReference>
<protein>
    <submittedName>
        <fullName evidence="2">Polysaccharide deacetylase</fullName>
    </submittedName>
</protein>
<dbReference type="OrthoDB" id="2649545at2"/>
<dbReference type="InterPro" id="IPR002509">
    <property type="entry name" value="NODB_dom"/>
</dbReference>
<dbReference type="InterPro" id="IPR050248">
    <property type="entry name" value="Polysacc_deacetylase_ArnD"/>
</dbReference>
<comment type="caution">
    <text evidence="2">The sequence shown here is derived from an EMBL/GenBank/DDBJ whole genome shotgun (WGS) entry which is preliminary data.</text>
</comment>
<dbReference type="InterPro" id="IPR011330">
    <property type="entry name" value="Glyco_hydro/deAcase_b/a-brl"/>
</dbReference>
<organism evidence="2 3">
    <name type="scientific">Paenibacillus odorifer</name>
    <dbReference type="NCBI Taxonomy" id="189426"/>
    <lineage>
        <taxon>Bacteria</taxon>
        <taxon>Bacillati</taxon>
        <taxon>Bacillota</taxon>
        <taxon>Bacilli</taxon>
        <taxon>Bacillales</taxon>
        <taxon>Paenibacillaceae</taxon>
        <taxon>Paenibacillus</taxon>
    </lineage>
</organism>
<accession>A0A1R0Y7Y5</accession>
<dbReference type="PROSITE" id="PS51677">
    <property type="entry name" value="NODB"/>
    <property type="match status" value="1"/>
</dbReference>
<dbReference type="GO" id="GO:0005975">
    <property type="term" value="P:carbohydrate metabolic process"/>
    <property type="evidence" value="ECO:0007669"/>
    <property type="project" value="InterPro"/>
</dbReference>
<dbReference type="GO" id="GO:0016810">
    <property type="term" value="F:hydrolase activity, acting on carbon-nitrogen (but not peptide) bonds"/>
    <property type="evidence" value="ECO:0007669"/>
    <property type="project" value="InterPro"/>
</dbReference>
<evidence type="ECO:0000313" key="2">
    <source>
        <dbReference type="EMBL" id="OMD43451.1"/>
    </source>
</evidence>
<dbReference type="EMBL" id="MPTC01000002">
    <property type="protein sequence ID" value="OMD43451.1"/>
    <property type="molecule type" value="Genomic_DNA"/>
</dbReference>